<keyword evidence="10" id="KW-1185">Reference proteome</keyword>
<dbReference type="SUPFAM" id="SSF50998">
    <property type="entry name" value="Quinoprotein alcohol dehydrogenase-like"/>
    <property type="match status" value="1"/>
</dbReference>
<evidence type="ECO:0000256" key="7">
    <source>
        <dbReference type="SAM" id="MobiDB-lite"/>
    </source>
</evidence>
<feature type="domain" description="PilY1 beta-propeller" evidence="8">
    <location>
        <begin position="739"/>
        <end position="1023"/>
    </location>
</feature>
<keyword evidence="6" id="KW-0281">Fimbrium</keyword>
<dbReference type="Pfam" id="PF05567">
    <property type="entry name" value="T4P_PilY1"/>
    <property type="match status" value="1"/>
</dbReference>
<reference evidence="10" key="1">
    <citation type="journal article" date="2019" name="Int. J. Syst. Evol. Microbiol.">
        <title>The Global Catalogue of Microorganisms (GCM) 10K type strain sequencing project: providing services to taxonomists for standard genome sequencing and annotation.</title>
        <authorList>
            <consortium name="The Broad Institute Genomics Platform"/>
            <consortium name="The Broad Institute Genome Sequencing Center for Infectious Disease"/>
            <person name="Wu L."/>
            <person name="Ma J."/>
        </authorList>
    </citation>
    <scope>NUCLEOTIDE SEQUENCE [LARGE SCALE GENOMIC DNA]</scope>
    <source>
        <strain evidence="10">KCTC 42441</strain>
    </source>
</reference>
<gene>
    <name evidence="9" type="ORF">ACFONC_13040</name>
</gene>
<evidence type="ECO:0000313" key="10">
    <source>
        <dbReference type="Proteomes" id="UP001595705"/>
    </source>
</evidence>
<comment type="subcellular location">
    <subcellularLocation>
        <location evidence="1">Fimbrium</location>
    </subcellularLocation>
</comment>
<name>A0ABV7XQ06_9GAMM</name>
<evidence type="ECO:0000256" key="2">
    <source>
        <dbReference type="ARBA" id="ARBA00008387"/>
    </source>
</evidence>
<dbReference type="RefSeq" id="WP_386744778.1">
    <property type="nucleotide sequence ID" value="NZ_JBHRYA010000009.1"/>
</dbReference>
<protein>
    <submittedName>
        <fullName evidence="9">Pilus assembly protein</fullName>
    </submittedName>
</protein>
<keyword evidence="5" id="KW-0106">Calcium</keyword>
<comment type="similarity">
    <text evidence="2">Belongs to the PilY1 family.</text>
</comment>
<feature type="region of interest" description="Disordered" evidence="7">
    <location>
        <begin position="1169"/>
        <end position="1202"/>
    </location>
</feature>
<proteinExistence type="inferred from homology"/>
<keyword evidence="3" id="KW-1029">Fimbrium biogenesis</keyword>
<accession>A0ABV7XQ06</accession>
<dbReference type="EMBL" id="JBHRYA010000009">
    <property type="protein sequence ID" value="MFC3717082.1"/>
    <property type="molecule type" value="Genomic_DNA"/>
</dbReference>
<dbReference type="InterPro" id="IPR008707">
    <property type="entry name" value="B-propeller_PilY1"/>
</dbReference>
<dbReference type="Proteomes" id="UP001595705">
    <property type="component" value="Unassembled WGS sequence"/>
</dbReference>
<sequence length="1202" mass="127034">MTMKKTFQPRRPTHLQTMGIAGVVALTTLMGLPVHAATSFPNYPLLTGGNALPPNILMILDDSGSMERSWMWADKDTSSGTADTVTDRSYVNNSLYYNPTTVYRPWRTASTDLDARLEQADFTSVSNSTTSPTASKINLTDSRNAWRTYFYVPKVANPGTTASNYDKYRIGASSSSTSYNGGAVQLQSGVVNLATGNISSISGDQSSSCIEVEANEAVEMTITVNGSGRAQLYVFQDNWNCGNWDWEDRHTGNDEPKVVRINADGDGAVWFRISNSSNNRSTGALTYAVTVPGWVDMTPKGNTSALQQAELQNFANWYQYHRTRNKMAKAGASEAFGRLGANYRVGFDTIWNRGGGSEDTDGETPAYPIPVDTNGGLFSGANRTDFYSRLHSAGASGNTPLKGALQRAARYFKTDDPWRDSNGDALTCRQNYAILTTDGYWNNNSGYTDVGNADAATNTDVDGNAPQYPDTFWNTLADVAYEYWRTDLKTGSNWPNNVLTSAADPASWQHMVTFGVSIGLQGTLNPNNPAPSPWNVNPTTDGEGPKRIDDLWHASLNGRGKFVVASNTDQFASALIDALATIDSRSASGSNIASSSTKTDTSTLTFVAGFTSGSWTGDLIASPFNAALTGVSNQPKWILSKTFPGVTDTGNVYADVNKDFATINKRPVLTMKGGTKSLFNTTMDGAADFAVRTGLADEVTAADNIAYLRGDQSKEQGKTGGTLRRRAWPIGDIVDSSPAYVADTKTVYIGANDGMLHGINADTGKVLFSYVPKGIDFAAMANLSATAYDHRYFVDGQIEVTSRATQGNNRNILVGALGRGGRGVFALDVTDPDSMGTGDVLWDNTTQDTTTTPNMGYVLGAVRIRKGNGDKTYAFVPNGIDSPNHSATLFVYELGATGAITATTELVAGTGTASDPNGLMSLGMADLNSDGKVDVVYGGDLKGNVYRWDFSGGTPPTSAVKLFQATDSGGTPQPITGGIGVGRDALGNVSVGFGTGRFILSSDVPGVGTQQVQSIYGIRDENATIASRADLEERTIPFVGTTASGEIARGFENYSPLPANKKGWYIDLEVPERVISAPTIYGTAMLLSSVIPATGSDCASAAGSGFLNAINLFTGTSPESGGYLGNGGTVTDPDGNVGTIGSVGVTGGMPTEVNVTSGLVTVGTGAFSIEDGGAGNTDSEELGSPPGGSPGRVNWRELVPND</sequence>
<keyword evidence="4" id="KW-0479">Metal-binding</keyword>
<evidence type="ECO:0000256" key="1">
    <source>
        <dbReference type="ARBA" id="ARBA00004561"/>
    </source>
</evidence>
<organism evidence="9 10">
    <name type="scientific">Luteimonas soli</name>
    <dbReference type="NCBI Taxonomy" id="1648966"/>
    <lineage>
        <taxon>Bacteria</taxon>
        <taxon>Pseudomonadati</taxon>
        <taxon>Pseudomonadota</taxon>
        <taxon>Gammaproteobacteria</taxon>
        <taxon>Lysobacterales</taxon>
        <taxon>Lysobacteraceae</taxon>
        <taxon>Luteimonas</taxon>
    </lineage>
</organism>
<evidence type="ECO:0000256" key="6">
    <source>
        <dbReference type="ARBA" id="ARBA00023263"/>
    </source>
</evidence>
<dbReference type="InterPro" id="IPR011047">
    <property type="entry name" value="Quinoprotein_ADH-like_sf"/>
</dbReference>
<evidence type="ECO:0000313" key="9">
    <source>
        <dbReference type="EMBL" id="MFC3717082.1"/>
    </source>
</evidence>
<evidence type="ECO:0000259" key="8">
    <source>
        <dbReference type="Pfam" id="PF05567"/>
    </source>
</evidence>
<evidence type="ECO:0000256" key="4">
    <source>
        <dbReference type="ARBA" id="ARBA00022723"/>
    </source>
</evidence>
<comment type="caution">
    <text evidence="9">The sequence shown here is derived from an EMBL/GenBank/DDBJ whole genome shotgun (WGS) entry which is preliminary data.</text>
</comment>
<evidence type="ECO:0000256" key="3">
    <source>
        <dbReference type="ARBA" id="ARBA00022558"/>
    </source>
</evidence>
<evidence type="ECO:0000256" key="5">
    <source>
        <dbReference type="ARBA" id="ARBA00022837"/>
    </source>
</evidence>